<dbReference type="EMBL" id="MDYQ01000229">
    <property type="protein sequence ID" value="PRP78329.1"/>
    <property type="molecule type" value="Genomic_DNA"/>
</dbReference>
<keyword evidence="2" id="KW-1185">Reference proteome</keyword>
<sequence>MTWYVDPTGTDCNSEATFSPKRSIRLCPSVEGFPVSREESFRATHLLSGAVEEVPIVNHPGNFSDLLEKVEADGMMEALRQMKKLDQQLAKKTIAAKKMKKGDNKEETYKSGGEDMYCMIY</sequence>
<comment type="caution">
    <text evidence="1">The sequence shown here is derived from an EMBL/GenBank/DDBJ whole genome shotgun (WGS) entry which is preliminary data.</text>
</comment>
<protein>
    <submittedName>
        <fullName evidence="1">Uncharacterized protein</fullName>
    </submittedName>
</protein>
<dbReference type="AlphaFoldDB" id="A0A2P6N2Z1"/>
<reference evidence="1 2" key="1">
    <citation type="journal article" date="2018" name="Genome Biol. Evol.">
        <title>Multiple Roots of Fruiting Body Formation in Amoebozoa.</title>
        <authorList>
            <person name="Hillmann F."/>
            <person name="Forbes G."/>
            <person name="Novohradska S."/>
            <person name="Ferling I."/>
            <person name="Riege K."/>
            <person name="Groth M."/>
            <person name="Westermann M."/>
            <person name="Marz M."/>
            <person name="Spaller T."/>
            <person name="Winckler T."/>
            <person name="Schaap P."/>
            <person name="Glockner G."/>
        </authorList>
    </citation>
    <scope>NUCLEOTIDE SEQUENCE [LARGE SCALE GENOMIC DNA]</scope>
    <source>
        <strain evidence="1 2">Jena</strain>
    </source>
</reference>
<dbReference type="Proteomes" id="UP000241769">
    <property type="component" value="Unassembled WGS sequence"/>
</dbReference>
<organism evidence="1 2">
    <name type="scientific">Planoprotostelium fungivorum</name>
    <dbReference type="NCBI Taxonomy" id="1890364"/>
    <lineage>
        <taxon>Eukaryota</taxon>
        <taxon>Amoebozoa</taxon>
        <taxon>Evosea</taxon>
        <taxon>Variosea</taxon>
        <taxon>Cavosteliida</taxon>
        <taxon>Cavosteliaceae</taxon>
        <taxon>Planoprotostelium</taxon>
    </lineage>
</organism>
<evidence type="ECO:0000313" key="2">
    <source>
        <dbReference type="Proteomes" id="UP000241769"/>
    </source>
</evidence>
<evidence type="ECO:0000313" key="1">
    <source>
        <dbReference type="EMBL" id="PRP78329.1"/>
    </source>
</evidence>
<proteinExistence type="predicted"/>
<dbReference type="InParanoid" id="A0A2P6N2Z1"/>
<gene>
    <name evidence="1" type="ORF">PROFUN_11369</name>
</gene>
<accession>A0A2P6N2Z1</accession>
<name>A0A2P6N2Z1_9EUKA</name>